<feature type="coiled-coil region" evidence="1">
    <location>
        <begin position="451"/>
        <end position="523"/>
    </location>
</feature>
<evidence type="ECO:0000256" key="1">
    <source>
        <dbReference type="SAM" id="Coils"/>
    </source>
</evidence>
<dbReference type="PANTHER" id="PTHR40707:SF1">
    <property type="entry name" value="DUF460 DOMAIN-CONTAINING PROTEIN"/>
    <property type="match status" value="1"/>
</dbReference>
<dbReference type="EMBL" id="JFZT01000047">
    <property type="protein sequence ID" value="EZQ03817.1"/>
    <property type="molecule type" value="Genomic_DNA"/>
</dbReference>
<comment type="caution">
    <text evidence="2">The sequence shown here is derived from an EMBL/GenBank/DDBJ whole genome shotgun (WGS) entry which is preliminary data.</text>
</comment>
<dbReference type="PANTHER" id="PTHR40707">
    <property type="entry name" value="POSSIBLE NUCLEASE OF RNASE H FOLD, RUVC/YQGF FAMILY"/>
    <property type="match status" value="1"/>
</dbReference>
<organism evidence="2 3">
    <name type="scientific">Candidatus Acidianus copahuensis</name>
    <dbReference type="NCBI Taxonomy" id="1160895"/>
    <lineage>
        <taxon>Archaea</taxon>
        <taxon>Thermoproteota</taxon>
        <taxon>Thermoprotei</taxon>
        <taxon>Sulfolobales</taxon>
        <taxon>Sulfolobaceae</taxon>
        <taxon>Acidianus</taxon>
    </lineage>
</organism>
<evidence type="ECO:0000313" key="2">
    <source>
        <dbReference type="EMBL" id="EZQ03817.1"/>
    </source>
</evidence>
<proteinExistence type="predicted"/>
<evidence type="ECO:0000313" key="3">
    <source>
        <dbReference type="Proteomes" id="UP000024332"/>
    </source>
</evidence>
<evidence type="ECO:0008006" key="4">
    <source>
        <dbReference type="Google" id="ProtNLM"/>
    </source>
</evidence>
<gene>
    <name evidence="2" type="ORF">CM19_08820</name>
</gene>
<dbReference type="InterPro" id="IPR007408">
    <property type="entry name" value="DUF460"/>
</dbReference>
<dbReference type="Proteomes" id="UP000024332">
    <property type="component" value="Unassembled WGS sequence"/>
</dbReference>
<accession>A0A031LM42</accession>
<dbReference type="Pfam" id="PF04312">
    <property type="entry name" value="DUF460"/>
    <property type="match status" value="1"/>
</dbReference>
<sequence>MKIMGIDIEPGSSPSSIYQAKYAVALVDEKGDLINKWEEIGLARIIRLVWESDVNLIATDNVYELGENDRDVIKFVSLLPDGTQLVQVTYKDGRFYDLKDVAKMFGVDVQGKPTSSKTAYLVALLASKGAGTNLKLTENKTKIIISRGRHPGHGGMSANRFKRHIRGLLLRVFKETKESLDKHNFDYDVIVKRTKAGLESATFIVYTSRENLYGIVKRMTGHDLKVDIRPVYKSRIEFEVKRRVKKPLIVGIDPGLEVGISIIDIHGNPITLTTKRSIDREEIISLISEKGNAVIIATDVYPPPDAVKKISGILKAKIYYPEKSMSVEEKQELLNYFCSKFGLSITDVHIRDSLAAALKAYRELERKLNQTSSILERLDLDLDNEAVYRCVIEGNTIAECVEKEIEKKIDFDKNNIIERKVVQENRPKSQRTSDYDILMLRHENNRLRRTISALFKEKYILEKRIDELKSEFNVEIQRDRKVYQLTLEIEQKNKEIENLNKYKNNLENESKKLREVIENLVDGKATIIRNHGIIHLENGKIKALEEEINPAIVEFMNNEIIIVDNNLIRDLKILEKEKENNIEIDNKKMKNIIDEYRKEKLKHGNFTV</sequence>
<name>A0A031LM42_9CREN</name>
<keyword evidence="3" id="KW-1185">Reference proteome</keyword>
<reference evidence="2 3" key="1">
    <citation type="submission" date="2014-03" db="EMBL/GenBank/DDBJ databases">
        <title>Draft genome sequence of the novel thermoacidophilic archaea Acidianus copahuensis ALE1 strain, isolated from Copahue volcanic area in Neuquen Argentina.</title>
        <authorList>
            <person name="Urbieta M.S."/>
            <person name="Rascovan N."/>
            <person name="Castro C."/>
            <person name="Revale S."/>
            <person name="Giaveno M.A."/>
            <person name="Vazquez M.P."/>
            <person name="Donati E.R."/>
        </authorList>
    </citation>
    <scope>NUCLEOTIDE SEQUENCE [LARGE SCALE GENOMIC DNA]</scope>
    <source>
        <strain evidence="2 3">ALE1</strain>
    </source>
</reference>
<dbReference type="RefSeq" id="WP_048099997.1">
    <property type="nucleotide sequence ID" value="NZ_JFZT01000047.1"/>
</dbReference>
<feature type="coiled-coil region" evidence="1">
    <location>
        <begin position="354"/>
        <end position="381"/>
    </location>
</feature>
<dbReference type="OrthoDB" id="15228at2157"/>
<dbReference type="STRING" id="1160895.CM19_08820"/>
<keyword evidence="1" id="KW-0175">Coiled coil</keyword>
<protein>
    <recommendedName>
        <fullName evidence="4">DUF460 domain-containing protein</fullName>
    </recommendedName>
</protein>
<dbReference type="AlphaFoldDB" id="A0A031LM42"/>